<reference evidence="1 2" key="1">
    <citation type="journal article" date="2010" name="Stand. Genomic Sci.">
        <title>Complete genome sequence of Meiothermus silvanus type strain (VI-R2).</title>
        <authorList>
            <person name="Sikorski J."/>
            <person name="Tindall B.J."/>
            <person name="Lowry S."/>
            <person name="Lucas S."/>
            <person name="Nolan M."/>
            <person name="Copeland A."/>
            <person name="Glavina Del Rio T."/>
            <person name="Tice H."/>
            <person name="Cheng J.F."/>
            <person name="Han C."/>
            <person name="Pitluck S."/>
            <person name="Liolios K."/>
            <person name="Ivanova N."/>
            <person name="Mavromatis K."/>
            <person name="Mikhailova N."/>
            <person name="Pati A."/>
            <person name="Goodwin L."/>
            <person name="Chen A."/>
            <person name="Palaniappan K."/>
            <person name="Land M."/>
            <person name="Hauser L."/>
            <person name="Chang Y.J."/>
            <person name="Jeffries C.D."/>
            <person name="Rohde M."/>
            <person name="Goker M."/>
            <person name="Woyke T."/>
            <person name="Bristow J."/>
            <person name="Eisen J.A."/>
            <person name="Markowitz V."/>
            <person name="Hugenholtz P."/>
            <person name="Kyrpides N.C."/>
            <person name="Klenk H.P."/>
            <person name="Lapidus A."/>
        </authorList>
    </citation>
    <scope>NUCLEOTIDE SEQUENCE [LARGE SCALE GENOMIC DNA]</scope>
    <source>
        <strain evidence="2">ATCC 700542 / DSM 9946 / VI-R2</strain>
        <plasmid evidence="2">Plasmid pMESIL02</plasmid>
    </source>
</reference>
<keyword evidence="2" id="KW-1185">Reference proteome</keyword>
<geneLocation type="plasmid" evidence="1 2">
    <name>pMESIL02</name>
</geneLocation>
<gene>
    <name evidence="1" type="ORF">Mesil_3658</name>
</gene>
<accession>D7BJT8</accession>
<evidence type="ECO:0000313" key="2">
    <source>
        <dbReference type="Proteomes" id="UP000001916"/>
    </source>
</evidence>
<dbReference type="AlphaFoldDB" id="D7BJT8"/>
<dbReference type="KEGG" id="msv:Mesil_3658"/>
<dbReference type="HOGENOM" id="CLU_1319682_0_0_0"/>
<name>D7BJT8_ALLS1</name>
<keyword evidence="1" id="KW-0614">Plasmid</keyword>
<evidence type="ECO:0000313" key="1">
    <source>
        <dbReference type="EMBL" id="ADH65444.1"/>
    </source>
</evidence>
<dbReference type="EMBL" id="CP002044">
    <property type="protein sequence ID" value="ADH65444.1"/>
    <property type="molecule type" value="Genomic_DNA"/>
</dbReference>
<dbReference type="RefSeq" id="WP_013159918.1">
    <property type="nucleotide sequence ID" value="NC_014214.1"/>
</dbReference>
<protein>
    <submittedName>
        <fullName evidence="1">Uncharacterized protein</fullName>
    </submittedName>
</protein>
<dbReference type="Proteomes" id="UP000001916">
    <property type="component" value="Plasmid pMESIL02"/>
</dbReference>
<proteinExistence type="predicted"/>
<organism evidence="1 2">
    <name type="scientific">Allomeiothermus silvanus (strain ATCC 700542 / DSM 9946 / NBRC 106475 / NCIMB 13440 / VI-R2)</name>
    <name type="common">Thermus silvanus</name>
    <dbReference type="NCBI Taxonomy" id="526227"/>
    <lineage>
        <taxon>Bacteria</taxon>
        <taxon>Thermotogati</taxon>
        <taxon>Deinococcota</taxon>
        <taxon>Deinococci</taxon>
        <taxon>Thermales</taxon>
        <taxon>Thermaceae</taxon>
        <taxon>Allomeiothermus</taxon>
    </lineage>
</organism>
<sequence length="208" mass="23881">MNEEKAREMARSIIAEVKEEIARLTARVRTGVVPDLERLTQALQTYRAGRYVTHPAVWPKGKYSYDYTLVEVAWQDEEWTVAVSRSSTVIPLSRTEGVFPPPTADYLVRRDGNLVMKDKLLRKDPESGVYLCGDYHPPQEILQVAAAGPYRVEVYRTVVNVRPDTHPLVLCHNEPDRRVKLRHGRQEARVSLEGGQLLSQFVLWRMLE</sequence>